<dbReference type="AlphaFoldDB" id="A0A117LZD2"/>
<organism evidence="1 2">
    <name type="scientific">candidate division WS6 bacterium 34_10</name>
    <dbReference type="NCBI Taxonomy" id="1641389"/>
    <lineage>
        <taxon>Bacteria</taxon>
        <taxon>Candidatus Dojkabacteria</taxon>
    </lineage>
</organism>
<evidence type="ECO:0000313" key="2">
    <source>
        <dbReference type="Proteomes" id="UP000053904"/>
    </source>
</evidence>
<sequence>MNVRIGGGASFDYEFNPTELVIDTHEIYKKTLEIIKLETSGVQLDDLARLEELRRIKGYIGGYEQEYRIEGFDFVKFSPNAEIHLLNLLSPLPDQNESEPRLFPHELTYITFRDAPESREGVKGSFELKTHEFDDSGDEFVSEDFFYTLHPIVTPIWEPYKVERVKEALEENPDRELIDLS</sequence>
<accession>A0A117LZD2</accession>
<comment type="caution">
    <text evidence="1">The sequence shown here is derived from an EMBL/GenBank/DDBJ whole genome shotgun (WGS) entry which is preliminary data.</text>
</comment>
<reference evidence="2" key="1">
    <citation type="journal article" date="2015" name="MBio">
        <title>Genome-Resolved Metagenomic Analysis Reveals Roles for Candidate Phyla and Other Microbial Community Members in Biogeochemical Transformations in Oil Reservoirs.</title>
        <authorList>
            <person name="Hu P."/>
            <person name="Tom L."/>
            <person name="Singh A."/>
            <person name="Thomas B.C."/>
            <person name="Baker B.J."/>
            <person name="Piceno Y.M."/>
            <person name="Andersen G.L."/>
            <person name="Banfield J.F."/>
        </authorList>
    </citation>
    <scope>NUCLEOTIDE SEQUENCE [LARGE SCALE GENOMIC DNA]</scope>
</reference>
<evidence type="ECO:0000313" key="1">
    <source>
        <dbReference type="EMBL" id="KUK75897.1"/>
    </source>
</evidence>
<dbReference type="EMBL" id="LGGO01000244">
    <property type="protein sequence ID" value="KUK75897.1"/>
    <property type="molecule type" value="Genomic_DNA"/>
</dbReference>
<protein>
    <submittedName>
        <fullName evidence="1">Uncharacterized protein</fullName>
    </submittedName>
</protein>
<dbReference type="Proteomes" id="UP000053904">
    <property type="component" value="Unassembled WGS sequence"/>
</dbReference>
<name>A0A117LZD2_9BACT</name>
<gene>
    <name evidence="1" type="ORF">XD93_1210</name>
</gene>
<proteinExistence type="predicted"/>